<reference evidence="3" key="1">
    <citation type="submission" date="2011-07" db="EMBL/GenBank/DDBJ databases">
        <authorList>
            <consortium name="Caenorhabditis brenneri Sequencing and Analysis Consortium"/>
            <person name="Wilson R.K."/>
        </authorList>
    </citation>
    <scope>NUCLEOTIDE SEQUENCE [LARGE SCALE GENOMIC DNA]</scope>
    <source>
        <strain evidence="3">PB2801</strain>
    </source>
</reference>
<proteinExistence type="predicted"/>
<feature type="region of interest" description="Disordered" evidence="1">
    <location>
        <begin position="24"/>
        <end position="110"/>
    </location>
</feature>
<feature type="compositionally biased region" description="Polar residues" evidence="1">
    <location>
        <begin position="75"/>
        <end position="84"/>
    </location>
</feature>
<dbReference type="EMBL" id="GL379893">
    <property type="protein sequence ID" value="EGT32057.1"/>
    <property type="molecule type" value="Genomic_DNA"/>
</dbReference>
<organism evidence="3">
    <name type="scientific">Caenorhabditis brenneri</name>
    <name type="common">Nematode worm</name>
    <dbReference type="NCBI Taxonomy" id="135651"/>
    <lineage>
        <taxon>Eukaryota</taxon>
        <taxon>Metazoa</taxon>
        <taxon>Ecdysozoa</taxon>
        <taxon>Nematoda</taxon>
        <taxon>Chromadorea</taxon>
        <taxon>Rhabditida</taxon>
        <taxon>Rhabditina</taxon>
        <taxon>Rhabditomorpha</taxon>
        <taxon>Rhabditoidea</taxon>
        <taxon>Rhabditidae</taxon>
        <taxon>Peloderinae</taxon>
        <taxon>Caenorhabditis</taxon>
    </lineage>
</organism>
<evidence type="ECO:0000256" key="1">
    <source>
        <dbReference type="SAM" id="MobiDB-lite"/>
    </source>
</evidence>
<protein>
    <submittedName>
        <fullName evidence="2">Uncharacterized protein</fullName>
    </submittedName>
</protein>
<keyword evidence="3" id="KW-1185">Reference proteome</keyword>
<evidence type="ECO:0000313" key="3">
    <source>
        <dbReference type="Proteomes" id="UP000008068"/>
    </source>
</evidence>
<dbReference type="InParanoid" id="G0NJ40"/>
<evidence type="ECO:0000313" key="2">
    <source>
        <dbReference type="EMBL" id="EGT32057.1"/>
    </source>
</evidence>
<dbReference type="Proteomes" id="UP000008068">
    <property type="component" value="Unassembled WGS sequence"/>
</dbReference>
<feature type="compositionally biased region" description="Basic and acidic residues" evidence="1">
    <location>
        <begin position="85"/>
        <end position="95"/>
    </location>
</feature>
<dbReference type="HOGENOM" id="CLU_1788518_0_0_1"/>
<name>G0NJ40_CAEBE</name>
<sequence>MIDNGFVTWNGYQEELGAMAALKNQASDEKGRHSALSAHHLHQKTDLSTGKPKKTGISKKQVQSEQQTQEEEQFWSHSTNSNDFHNSRRKIDSQRKKITLSSSPTGDDVEKVTRCVDSAIVATSSQCRYDQANTWTTKEAHQDVD</sequence>
<dbReference type="AlphaFoldDB" id="G0NJ40"/>
<gene>
    <name evidence="2" type="ORF">CAEBREN_12426</name>
</gene>
<accession>G0NJ40</accession>